<evidence type="ECO:0000256" key="1">
    <source>
        <dbReference type="SAM" id="MobiDB-lite"/>
    </source>
</evidence>
<dbReference type="SUPFAM" id="SSF82199">
    <property type="entry name" value="SET domain"/>
    <property type="match status" value="1"/>
</dbReference>
<dbReference type="Gene3D" id="3.90.1410.10">
    <property type="entry name" value="set domain protein methyltransferase, domain 1"/>
    <property type="match status" value="1"/>
</dbReference>
<evidence type="ECO:0000313" key="2">
    <source>
        <dbReference type="EMBL" id="KAF9617223.1"/>
    </source>
</evidence>
<feature type="compositionally biased region" description="Polar residues" evidence="1">
    <location>
        <begin position="613"/>
        <end position="624"/>
    </location>
</feature>
<protein>
    <recommendedName>
        <fullName evidence="4">SET domain-containing protein</fullName>
    </recommendedName>
</protein>
<accession>A0A835IIK0</accession>
<comment type="caution">
    <text evidence="2">The sequence shown here is derived from an EMBL/GenBank/DDBJ whole genome shotgun (WGS) entry which is preliminary data.</text>
</comment>
<evidence type="ECO:0000313" key="3">
    <source>
        <dbReference type="Proteomes" id="UP000631114"/>
    </source>
</evidence>
<sequence>MEKTEEAKVETLRQWLQINKVELRGCKIKHCGPNKGFGLFYNNDVNQSNGVMLVVPLDLAITPMSVLEDATLGPKCRAMFQQGDVDDRFLIILFLTVERLRKNSAWKPYLDMLPTAFGNPLWFTDEEFLELKGTTLYRATELQKKNLQTLYEDKVKNLVLELLDGESESEVQFKDFLWANSIFWTRALNIPFPHSYVFPQAVEEKEGCPSFGKDSDASRMCGEVSSSLKDEKVKIDKTYLMGGASVGNRTDVASNSMHGESIWVEGLVPGIDFCNHAVPSFAIGSVCTEFAVRSNIILLNFVSGLKAATTWEVDGSGSTTGVPASMYLLSAEKSPFQIDKEVYISYGNKGNEVHYPIEAFQSLPFADTKGRLLEIQKAEMRCLLPKRLLNHGFFSGVPQQCEDRNTLSDDRICNYSWAGQRKMPSYSSKLVFPEDFVIALRTIAMKEEELHQASSLLEELFFLFFKLVGSDEERQPSDTEVRAAIWEACGDSGALQLLVNLLQMKYCDFIGVLSGTEVLNPDLEVAGKPPGELETGAYMSLLFEVARLWMMELEEGSGTEACDTDLLEKAHVMDISEGYVRNSCCDNLMEGLANTMSRNKWSSRVECEAREMGSNSKTDRSLSPNHPPFYVDSGSEGGLGTGTGTKSGTFEEISVSFDLQTLYIPPLNSATTRFLGLPLPPLLKIDIVPELFQGTIDEDTGKVDLQFKAEFWFSVGYIYKAPPLLVKTILTSEESIGTMRIGRGQRLDREGKCRLVGVATVDPIDDFFMNTFLGLPTECLAVLNATIFLSIS</sequence>
<dbReference type="InterPro" id="IPR046341">
    <property type="entry name" value="SET_dom_sf"/>
</dbReference>
<dbReference type="PANTHER" id="PTHR35320">
    <property type="entry name" value="ATP-DEPENDENT CLP PROTEASE ATP-BINDING SUBUNIT"/>
    <property type="match status" value="1"/>
</dbReference>
<dbReference type="Proteomes" id="UP000631114">
    <property type="component" value="Unassembled WGS sequence"/>
</dbReference>
<proteinExistence type="predicted"/>
<evidence type="ECO:0008006" key="4">
    <source>
        <dbReference type="Google" id="ProtNLM"/>
    </source>
</evidence>
<dbReference type="EMBL" id="JADFTS010000003">
    <property type="protein sequence ID" value="KAF9617223.1"/>
    <property type="molecule type" value="Genomic_DNA"/>
</dbReference>
<dbReference type="CDD" id="cd10527">
    <property type="entry name" value="SET_LSMT"/>
    <property type="match status" value="1"/>
</dbReference>
<dbReference type="AlphaFoldDB" id="A0A835IIK0"/>
<dbReference type="PANTHER" id="PTHR35320:SF1">
    <property type="entry name" value="ATP-DEPENDENT CLP PROTEASE ATP-BINDING SUBUNIT"/>
    <property type="match status" value="1"/>
</dbReference>
<feature type="compositionally biased region" description="Gly residues" evidence="1">
    <location>
        <begin position="635"/>
        <end position="645"/>
    </location>
</feature>
<name>A0A835IIK0_9MAGN</name>
<reference evidence="2 3" key="1">
    <citation type="submission" date="2020-10" db="EMBL/GenBank/DDBJ databases">
        <title>The Coptis chinensis genome and diversification of protoberbering-type alkaloids.</title>
        <authorList>
            <person name="Wang B."/>
            <person name="Shu S."/>
            <person name="Song C."/>
            <person name="Liu Y."/>
        </authorList>
    </citation>
    <scope>NUCLEOTIDE SEQUENCE [LARGE SCALE GENOMIC DNA]</scope>
    <source>
        <strain evidence="2">HL-2020</strain>
        <tissue evidence="2">Leaf</tissue>
    </source>
</reference>
<dbReference type="OrthoDB" id="42889at2759"/>
<feature type="region of interest" description="Disordered" evidence="1">
    <location>
        <begin position="612"/>
        <end position="645"/>
    </location>
</feature>
<keyword evidence="3" id="KW-1185">Reference proteome</keyword>
<gene>
    <name evidence="2" type="ORF">IFM89_035105</name>
</gene>
<organism evidence="2 3">
    <name type="scientific">Coptis chinensis</name>
    <dbReference type="NCBI Taxonomy" id="261450"/>
    <lineage>
        <taxon>Eukaryota</taxon>
        <taxon>Viridiplantae</taxon>
        <taxon>Streptophyta</taxon>
        <taxon>Embryophyta</taxon>
        <taxon>Tracheophyta</taxon>
        <taxon>Spermatophyta</taxon>
        <taxon>Magnoliopsida</taxon>
        <taxon>Ranunculales</taxon>
        <taxon>Ranunculaceae</taxon>
        <taxon>Coptidoideae</taxon>
        <taxon>Coptis</taxon>
    </lineage>
</organism>